<name>A0ABV2B2L2_9GAMM</name>
<comment type="caution">
    <text evidence="1">The sequence shown here is derived from an EMBL/GenBank/DDBJ whole genome shotgun (WGS) entry which is preliminary data.</text>
</comment>
<gene>
    <name evidence="1" type="ORF">SADO_12723</name>
</gene>
<reference evidence="1 2" key="1">
    <citation type="submission" date="2013-03" db="EMBL/GenBank/DDBJ databases">
        <title>Salinisphaera dokdonensis CL-ES53 Genome Sequencing.</title>
        <authorList>
            <person name="Li C."/>
            <person name="Lai Q."/>
            <person name="Shao Z."/>
        </authorList>
    </citation>
    <scope>NUCLEOTIDE SEQUENCE [LARGE SCALE GENOMIC DNA]</scope>
    <source>
        <strain evidence="1 2">CL-ES53</strain>
    </source>
</reference>
<organism evidence="1 2">
    <name type="scientific">Salinisphaera dokdonensis CL-ES53</name>
    <dbReference type="NCBI Taxonomy" id="1304272"/>
    <lineage>
        <taxon>Bacteria</taxon>
        <taxon>Pseudomonadati</taxon>
        <taxon>Pseudomonadota</taxon>
        <taxon>Gammaproteobacteria</taxon>
        <taxon>Salinisphaerales</taxon>
        <taxon>Salinisphaeraceae</taxon>
        <taxon>Salinisphaera</taxon>
    </lineage>
</organism>
<evidence type="ECO:0000313" key="2">
    <source>
        <dbReference type="Proteomes" id="UP001460888"/>
    </source>
</evidence>
<protein>
    <submittedName>
        <fullName evidence="1">Uncharacterized protein</fullName>
    </submittedName>
</protein>
<evidence type="ECO:0000313" key="1">
    <source>
        <dbReference type="EMBL" id="MES1930118.1"/>
    </source>
</evidence>
<dbReference type="EMBL" id="APND01000004">
    <property type="protein sequence ID" value="MES1930118.1"/>
    <property type="molecule type" value="Genomic_DNA"/>
</dbReference>
<proteinExistence type="predicted"/>
<keyword evidence="2" id="KW-1185">Reference proteome</keyword>
<sequence length="197" mass="21869">MTHNPDAPSPESRTEYSYEAFGRDFFETAVTTDRIQAALASLTGNAIDFGPRNVGPAGLASIKAKGEIREPSVSSVEGDLIQFSVVIPIYLELTVRLAAHDHRFRADLRAKLSLTARAKRPLHVFIDIPAPSEKDVEVKIEAQGLRASVLDGVADVDGELRRFVARYIAKEIEKPNIRSMRDIDVRRALEKNWEDTA</sequence>
<accession>A0ABV2B2L2</accession>
<dbReference type="Proteomes" id="UP001460888">
    <property type="component" value="Unassembled WGS sequence"/>
</dbReference>